<dbReference type="Proteomes" id="UP000321580">
    <property type="component" value="Unassembled WGS sequence"/>
</dbReference>
<dbReference type="InterPro" id="IPR003018">
    <property type="entry name" value="GAF"/>
</dbReference>
<organism evidence="9 10">
    <name type="scientific">Phaeodactylibacter luteus</name>
    <dbReference type="NCBI Taxonomy" id="1564516"/>
    <lineage>
        <taxon>Bacteria</taxon>
        <taxon>Pseudomonadati</taxon>
        <taxon>Bacteroidota</taxon>
        <taxon>Saprospiria</taxon>
        <taxon>Saprospirales</taxon>
        <taxon>Haliscomenobacteraceae</taxon>
        <taxon>Phaeodactylibacter</taxon>
    </lineage>
</organism>
<dbReference type="SUPFAM" id="SSF63829">
    <property type="entry name" value="Calcium-dependent phosphotriesterase"/>
    <property type="match status" value="1"/>
</dbReference>
<proteinExistence type="predicted"/>
<dbReference type="GO" id="GO:0004673">
    <property type="term" value="F:protein histidine kinase activity"/>
    <property type="evidence" value="ECO:0007669"/>
    <property type="project" value="UniProtKB-EC"/>
</dbReference>
<dbReference type="PROSITE" id="PS50112">
    <property type="entry name" value="PAS"/>
    <property type="match status" value="1"/>
</dbReference>
<dbReference type="InterPro" id="IPR029016">
    <property type="entry name" value="GAF-like_dom_sf"/>
</dbReference>
<dbReference type="Gene3D" id="3.30.450.40">
    <property type="match status" value="1"/>
</dbReference>
<dbReference type="OrthoDB" id="9766459at2"/>
<dbReference type="Pfam" id="PF01590">
    <property type="entry name" value="GAF"/>
    <property type="match status" value="1"/>
</dbReference>
<dbReference type="InterPro" id="IPR005467">
    <property type="entry name" value="His_kinase_dom"/>
</dbReference>
<dbReference type="InterPro" id="IPR036890">
    <property type="entry name" value="HATPase_C_sf"/>
</dbReference>
<evidence type="ECO:0000256" key="1">
    <source>
        <dbReference type="ARBA" id="ARBA00000085"/>
    </source>
</evidence>
<keyword evidence="10" id="KW-1185">Reference proteome</keyword>
<dbReference type="PROSITE" id="PS50109">
    <property type="entry name" value="HIS_KIN"/>
    <property type="match status" value="1"/>
</dbReference>
<dbReference type="PANTHER" id="PTHR43304">
    <property type="entry name" value="PHYTOCHROME-LIKE PROTEIN CPH1"/>
    <property type="match status" value="1"/>
</dbReference>
<evidence type="ECO:0000256" key="5">
    <source>
        <dbReference type="ARBA" id="ARBA00022777"/>
    </source>
</evidence>
<keyword evidence="5" id="KW-0418">Kinase</keyword>
<protein>
    <recommendedName>
        <fullName evidence="2">histidine kinase</fullName>
        <ecNumber evidence="2">2.7.13.3</ecNumber>
    </recommendedName>
</protein>
<dbReference type="SMART" id="SM00065">
    <property type="entry name" value="GAF"/>
    <property type="match status" value="1"/>
</dbReference>
<dbReference type="PANTHER" id="PTHR43304:SF1">
    <property type="entry name" value="PAC DOMAIN-CONTAINING PROTEIN"/>
    <property type="match status" value="1"/>
</dbReference>
<comment type="catalytic activity">
    <reaction evidence="1">
        <text>ATP + protein L-histidine = ADP + protein N-phospho-L-histidine.</text>
        <dbReference type="EC" id="2.7.13.3"/>
    </reaction>
</comment>
<dbReference type="SUPFAM" id="SSF55785">
    <property type="entry name" value="PYP-like sensor domain (PAS domain)"/>
    <property type="match status" value="1"/>
</dbReference>
<dbReference type="InterPro" id="IPR001610">
    <property type="entry name" value="PAC"/>
</dbReference>
<comment type="caution">
    <text evidence="9">The sequence shown here is derived from an EMBL/GenBank/DDBJ whole genome shotgun (WGS) entry which is preliminary data.</text>
</comment>
<dbReference type="Gene3D" id="2.130.10.10">
    <property type="entry name" value="YVTN repeat-like/Quinoprotein amine dehydrogenase"/>
    <property type="match status" value="2"/>
</dbReference>
<dbReference type="PRINTS" id="PR00344">
    <property type="entry name" value="BCTRLSENSOR"/>
</dbReference>
<gene>
    <name evidence="9" type="ORF">FRY97_00490</name>
</gene>
<dbReference type="PROSITE" id="PS50113">
    <property type="entry name" value="PAC"/>
    <property type="match status" value="1"/>
</dbReference>
<dbReference type="InterPro" id="IPR000700">
    <property type="entry name" value="PAS-assoc_C"/>
</dbReference>
<evidence type="ECO:0000259" key="8">
    <source>
        <dbReference type="PROSITE" id="PS50113"/>
    </source>
</evidence>
<dbReference type="EMBL" id="VOOR01000001">
    <property type="protein sequence ID" value="TXB70217.1"/>
    <property type="molecule type" value="Genomic_DNA"/>
</dbReference>
<dbReference type="SMART" id="SM00387">
    <property type="entry name" value="HATPase_c"/>
    <property type="match status" value="1"/>
</dbReference>
<keyword evidence="4" id="KW-0808">Transferase</keyword>
<dbReference type="SMART" id="SM00086">
    <property type="entry name" value="PAC"/>
    <property type="match status" value="1"/>
</dbReference>
<dbReference type="Gene3D" id="3.30.450.20">
    <property type="entry name" value="PAS domain"/>
    <property type="match status" value="1"/>
</dbReference>
<dbReference type="SUPFAM" id="SSF55781">
    <property type="entry name" value="GAF domain-like"/>
    <property type="match status" value="1"/>
</dbReference>
<dbReference type="Pfam" id="PF08447">
    <property type="entry name" value="PAS_3"/>
    <property type="match status" value="1"/>
</dbReference>
<keyword evidence="3" id="KW-0597">Phosphoprotein</keyword>
<dbReference type="Gene3D" id="3.30.565.10">
    <property type="entry name" value="Histidine kinase-like ATPase, C-terminal domain"/>
    <property type="match status" value="1"/>
</dbReference>
<dbReference type="Pfam" id="PF02518">
    <property type="entry name" value="HATPase_c"/>
    <property type="match status" value="1"/>
</dbReference>
<accession>A0A5C6S7A6</accession>
<dbReference type="InterPro" id="IPR003594">
    <property type="entry name" value="HATPase_dom"/>
</dbReference>
<evidence type="ECO:0000259" key="7">
    <source>
        <dbReference type="PROSITE" id="PS50112"/>
    </source>
</evidence>
<dbReference type="NCBIfam" id="TIGR00229">
    <property type="entry name" value="sensory_box"/>
    <property type="match status" value="1"/>
</dbReference>
<feature type="domain" description="PAS" evidence="7">
    <location>
        <begin position="823"/>
        <end position="886"/>
    </location>
</feature>
<evidence type="ECO:0000256" key="3">
    <source>
        <dbReference type="ARBA" id="ARBA00022553"/>
    </source>
</evidence>
<evidence type="ECO:0000256" key="2">
    <source>
        <dbReference type="ARBA" id="ARBA00012438"/>
    </source>
</evidence>
<dbReference type="InterPro" id="IPR052162">
    <property type="entry name" value="Sensor_kinase/Photoreceptor"/>
</dbReference>
<feature type="domain" description="Histidine kinase" evidence="6">
    <location>
        <begin position="1139"/>
        <end position="1351"/>
    </location>
</feature>
<dbReference type="InterPro" id="IPR004358">
    <property type="entry name" value="Sig_transdc_His_kin-like_C"/>
</dbReference>
<dbReference type="EC" id="2.7.13.3" evidence="2"/>
<evidence type="ECO:0000259" key="6">
    <source>
        <dbReference type="PROSITE" id="PS50109"/>
    </source>
</evidence>
<dbReference type="SMART" id="SM00091">
    <property type="entry name" value="PAS"/>
    <property type="match status" value="1"/>
</dbReference>
<evidence type="ECO:0000313" key="9">
    <source>
        <dbReference type="EMBL" id="TXB70217.1"/>
    </source>
</evidence>
<dbReference type="SUPFAM" id="SSF55874">
    <property type="entry name" value="ATPase domain of HSP90 chaperone/DNA topoisomerase II/histidine kinase"/>
    <property type="match status" value="1"/>
</dbReference>
<dbReference type="InterPro" id="IPR035965">
    <property type="entry name" value="PAS-like_dom_sf"/>
</dbReference>
<dbReference type="InterPro" id="IPR000014">
    <property type="entry name" value="PAS"/>
</dbReference>
<evidence type="ECO:0000313" key="10">
    <source>
        <dbReference type="Proteomes" id="UP000321580"/>
    </source>
</evidence>
<feature type="domain" description="PAC" evidence="8">
    <location>
        <begin position="898"/>
        <end position="946"/>
    </location>
</feature>
<evidence type="ECO:0000256" key="4">
    <source>
        <dbReference type="ARBA" id="ARBA00022679"/>
    </source>
</evidence>
<dbReference type="InterPro" id="IPR013655">
    <property type="entry name" value="PAS_fold_3"/>
</dbReference>
<reference evidence="9 10" key="1">
    <citation type="submission" date="2019-08" db="EMBL/GenBank/DDBJ databases">
        <title>Genome of Phaeodactylibacter luteus.</title>
        <authorList>
            <person name="Bowman J.P."/>
        </authorList>
    </citation>
    <scope>NUCLEOTIDE SEQUENCE [LARGE SCALE GENOMIC DNA]</scope>
    <source>
        <strain evidence="9 10">KCTC 42180</strain>
    </source>
</reference>
<sequence>MACLFKIHDRMTQLIFGARTLPRRRGQNVQLAPGLRLGAGGLHFKGRPWVCRAVMVYTAVLFQLLLATSTAGAQHYNLFEYNELDGMRSTLVKAVAKDPNGLVWIGTDGGLIRYNGLEFEHFFDQLPVKFIKDIAPWEGQLLLSSDEGLFMLDPDLHAPAVKELGENGPRLTKKIYIDSHGKLWTSNNGQVYRYSEAGGFEAFAFPARWHSTDFIRSFSIVEDGQGHLFAISQNGGLFRFREEQGAFEGPLQQLPRGVNQAMSLGKGEVWIATYSGVYALYFNPDGTLARTRLLLDEHCISMAKEGGGQVLTAIRNVGVYRLMAGGGAPRFVPLAFEELSFTSASLEENGEIWIGTDNGLALLAPNAFEPVRHQEVYINSIAEYGARVFYAGAGKVFASKSGGRSFGLFADPGFDIYGLLAEEEGLWAMGAGGQVRLLSYDNGAILREADLSGVGKEVYAGARSADGSIWFCQADAPGLARLGIDGSLRTYTAVQGLETANVEYVYFDPGLGVLYAGGQDESRLLFRYNPAADRFENVSATVGATPDQTFRLVDMESDGHGGLFLGTTLGLFHYWPDSSHMAQLALPETEGMSALAIAPTSDGSIWFANANGLNLLRGGQVHTYTNMHGLPSRQVNWRALHASTAGKLYAGTPDGLACAPSQMPVMASLRPFILNIEASEGVSAADGGRRINKNTGDYLAVKVLSAGYPNMLTSYRAVLESKGGLLERTAENGVFDFSNLPLGKTKVQIFARQSTAHHWSAPLELSVEVWPVWYKAWYGILGVLSVLGLLVVGVNYLRRRHFERKSRRLAEHNAALEARVRSGLQDYQMLVNYIGDSVLKVKQDGAILYVSPSWSANFGYEEGDTIAQSLFPFLHEEDQPRFRAALAALSDAPGKESFETEHRLKARDGSIRWVETKGELAPESEEVVLISRDITERKASEERLAYLYDMQDILMAISSKYINLPLSEVEAAIQQSLEEMGRFVSADRVYIFDYDFEHNSCSNTYEWCGEGITPQIENLQEVPLDELSDWVEAHLAGDNLNYPDVAAIPNPALREVLESQSIKSILAMPLIKGDACIGFVGFDSVRKHHKYTERELRLLQVFGQMLVNIRLRTERQLELRDLLDTTTAQNNRLREFSFLTSHNMRSSVANLLALTEMINLDPGNKEYFQMLDQTVHNLDATVSNINYLLHFEREVNEVEKKPCNILETINGVISLNNQLLRQKGVAVKVDADPSLEVMAIPAHLDSIIHNLLTNAIKYGTTAQEKDLELKAFKEEGCAVLQVKDNGLGIDMERFGQKLFQLGSRLHASSADGQGLGLYMTKNQVVSMGGRIEVESQVGKGAQFTVYFPRPD</sequence>
<dbReference type="CDD" id="cd00130">
    <property type="entry name" value="PAS"/>
    <property type="match status" value="1"/>
</dbReference>
<dbReference type="InterPro" id="IPR015943">
    <property type="entry name" value="WD40/YVTN_repeat-like_dom_sf"/>
</dbReference>
<name>A0A5C6S7A6_9BACT</name>